<feature type="compositionally biased region" description="Basic and acidic residues" evidence="1">
    <location>
        <begin position="29"/>
        <end position="50"/>
    </location>
</feature>
<keyword evidence="3" id="KW-1185">Reference proteome</keyword>
<dbReference type="Proteomes" id="UP001055439">
    <property type="component" value="Chromosome 1"/>
</dbReference>
<feature type="region of interest" description="Disordered" evidence="1">
    <location>
        <begin position="1"/>
        <end position="67"/>
    </location>
</feature>
<protein>
    <submittedName>
        <fullName evidence="2">Uncharacterized protein</fullName>
    </submittedName>
</protein>
<evidence type="ECO:0000256" key="1">
    <source>
        <dbReference type="SAM" id="MobiDB-lite"/>
    </source>
</evidence>
<proteinExistence type="predicted"/>
<accession>A0A9E7EFE5</accession>
<gene>
    <name evidence="2" type="ORF">MUK42_34761</name>
</gene>
<reference evidence="2" key="1">
    <citation type="submission" date="2022-05" db="EMBL/GenBank/DDBJ databases">
        <title>The Musa troglodytarum L. genome provides insights into the mechanism of non-climacteric behaviour and enrichment of carotenoids.</title>
        <authorList>
            <person name="Wang J."/>
        </authorList>
    </citation>
    <scope>NUCLEOTIDE SEQUENCE</scope>
    <source>
        <tissue evidence="2">Leaf</tissue>
    </source>
</reference>
<dbReference type="AlphaFoldDB" id="A0A9E7EFE5"/>
<name>A0A9E7EFE5_9LILI</name>
<sequence>MAILPKSSHLPLRGGQESILQRELSPFPPEKRTEIPELRQERDQQNRETAGRGPSSSGFSFGVVKAK</sequence>
<dbReference type="EMBL" id="CP097502">
    <property type="protein sequence ID" value="URD76284.1"/>
    <property type="molecule type" value="Genomic_DNA"/>
</dbReference>
<feature type="compositionally biased region" description="Low complexity" evidence="1">
    <location>
        <begin position="55"/>
        <end position="67"/>
    </location>
</feature>
<evidence type="ECO:0000313" key="3">
    <source>
        <dbReference type="Proteomes" id="UP001055439"/>
    </source>
</evidence>
<evidence type="ECO:0000313" key="2">
    <source>
        <dbReference type="EMBL" id="URD76284.1"/>
    </source>
</evidence>
<organism evidence="2 3">
    <name type="scientific">Musa troglodytarum</name>
    <name type="common">fe'i banana</name>
    <dbReference type="NCBI Taxonomy" id="320322"/>
    <lineage>
        <taxon>Eukaryota</taxon>
        <taxon>Viridiplantae</taxon>
        <taxon>Streptophyta</taxon>
        <taxon>Embryophyta</taxon>
        <taxon>Tracheophyta</taxon>
        <taxon>Spermatophyta</taxon>
        <taxon>Magnoliopsida</taxon>
        <taxon>Liliopsida</taxon>
        <taxon>Zingiberales</taxon>
        <taxon>Musaceae</taxon>
        <taxon>Musa</taxon>
    </lineage>
</organism>